<organism evidence="1 2">
    <name type="scientific">Pristionchus fissidentatus</name>
    <dbReference type="NCBI Taxonomy" id="1538716"/>
    <lineage>
        <taxon>Eukaryota</taxon>
        <taxon>Metazoa</taxon>
        <taxon>Ecdysozoa</taxon>
        <taxon>Nematoda</taxon>
        <taxon>Chromadorea</taxon>
        <taxon>Rhabditida</taxon>
        <taxon>Rhabditina</taxon>
        <taxon>Diplogasteromorpha</taxon>
        <taxon>Diplogasteroidea</taxon>
        <taxon>Neodiplogasteridae</taxon>
        <taxon>Pristionchus</taxon>
    </lineage>
</organism>
<dbReference type="GO" id="GO:0003700">
    <property type="term" value="F:DNA-binding transcription factor activity"/>
    <property type="evidence" value="ECO:0007669"/>
    <property type="project" value="TreeGrafter"/>
</dbReference>
<accession>A0AAV5VMZ4</accession>
<keyword evidence="2" id="KW-1185">Reference proteome</keyword>
<dbReference type="EMBL" id="BTSY01000003">
    <property type="protein sequence ID" value="GMT19769.1"/>
    <property type="molecule type" value="Genomic_DNA"/>
</dbReference>
<name>A0AAV5VMZ4_9BILA</name>
<comment type="caution">
    <text evidence="1">The sequence shown here is derived from an EMBL/GenBank/DDBJ whole genome shotgun (WGS) entry which is preliminary data.</text>
</comment>
<feature type="non-terminal residue" evidence="1">
    <location>
        <position position="151"/>
    </location>
</feature>
<dbReference type="PANTHER" id="PTHR46011:SF6">
    <property type="entry name" value="HIGH ZINC ACTIVATED NUCLEAR RECEPTOR PROTEIN"/>
    <property type="match status" value="1"/>
</dbReference>
<dbReference type="AlphaFoldDB" id="A0AAV5VMZ4"/>
<dbReference type="Proteomes" id="UP001432322">
    <property type="component" value="Unassembled WGS sequence"/>
</dbReference>
<dbReference type="GO" id="GO:0005634">
    <property type="term" value="C:nucleus"/>
    <property type="evidence" value="ECO:0007669"/>
    <property type="project" value="TreeGrafter"/>
</dbReference>
<evidence type="ECO:0000313" key="2">
    <source>
        <dbReference type="Proteomes" id="UP001432322"/>
    </source>
</evidence>
<proteinExistence type="predicted"/>
<protein>
    <submittedName>
        <fullName evidence="1">Uncharacterized protein</fullName>
    </submittedName>
</protein>
<dbReference type="PANTHER" id="PTHR46011">
    <property type="entry name" value="NUCLEAR HORMONE RECEPTOR FAMILY MEMBER NHR-86-RELATED"/>
    <property type="match status" value="1"/>
</dbReference>
<evidence type="ECO:0000313" key="1">
    <source>
        <dbReference type="EMBL" id="GMT19769.1"/>
    </source>
</evidence>
<gene>
    <name evidence="1" type="ORF">PFISCL1PPCAC_11066</name>
</gene>
<sequence length="151" mass="17013">MYVDLRETSVGLETIAGSVDTIDSKEWNKESIIDEPDSPEEYVNGNVNRSDERIRENFHLVTAQTSCSTTCGSYISSSNLGTPLISKLEEKYRIMCETRLTSELSSRSDPPHPLRVNYDNYPIYPATYDSVNRANRTFLAALLQFGSAMFP</sequence>
<reference evidence="1" key="1">
    <citation type="submission" date="2023-10" db="EMBL/GenBank/DDBJ databases">
        <title>Genome assembly of Pristionchus species.</title>
        <authorList>
            <person name="Yoshida K."/>
            <person name="Sommer R.J."/>
        </authorList>
    </citation>
    <scope>NUCLEOTIDE SEQUENCE</scope>
    <source>
        <strain evidence="1">RS5133</strain>
    </source>
</reference>